<dbReference type="STRING" id="1121420.SAMN02746098_03454"/>
<feature type="transmembrane region" description="Helical" evidence="1">
    <location>
        <begin position="96"/>
        <end position="113"/>
    </location>
</feature>
<dbReference type="AlphaFoldDB" id="A0A1M5ZMP6"/>
<evidence type="ECO:0000256" key="1">
    <source>
        <dbReference type="SAM" id="Phobius"/>
    </source>
</evidence>
<organism evidence="3 4">
    <name type="scientific">Desulfosporosinus lacus DSM 15449</name>
    <dbReference type="NCBI Taxonomy" id="1121420"/>
    <lineage>
        <taxon>Bacteria</taxon>
        <taxon>Bacillati</taxon>
        <taxon>Bacillota</taxon>
        <taxon>Clostridia</taxon>
        <taxon>Eubacteriales</taxon>
        <taxon>Desulfitobacteriaceae</taxon>
        <taxon>Desulfosporosinus</taxon>
    </lineage>
</organism>
<dbReference type="OrthoDB" id="6396at2"/>
<evidence type="ECO:0000313" key="4">
    <source>
        <dbReference type="Proteomes" id="UP000183954"/>
    </source>
</evidence>
<feature type="transmembrane region" description="Helical" evidence="1">
    <location>
        <begin position="73"/>
        <end position="90"/>
    </location>
</feature>
<evidence type="ECO:0000313" key="3">
    <source>
        <dbReference type="EMBL" id="SHI25645.1"/>
    </source>
</evidence>
<protein>
    <submittedName>
        <fullName evidence="3">Tripartite tricarboxylate transporter TctB family protein</fullName>
    </submittedName>
</protein>
<keyword evidence="1" id="KW-0812">Transmembrane</keyword>
<feature type="domain" description="DUF1468" evidence="2">
    <location>
        <begin position="11"/>
        <end position="143"/>
    </location>
</feature>
<dbReference type="RefSeq" id="WP_073030953.1">
    <property type="nucleotide sequence ID" value="NZ_FQXJ01000013.1"/>
</dbReference>
<reference evidence="4" key="1">
    <citation type="submission" date="2016-11" db="EMBL/GenBank/DDBJ databases">
        <authorList>
            <person name="Varghese N."/>
            <person name="Submissions S."/>
        </authorList>
    </citation>
    <scope>NUCLEOTIDE SEQUENCE [LARGE SCALE GENOMIC DNA]</scope>
    <source>
        <strain evidence="4">DSM 15449</strain>
    </source>
</reference>
<dbReference type="InterPro" id="IPR009936">
    <property type="entry name" value="DUF1468"/>
</dbReference>
<keyword evidence="4" id="KW-1185">Reference proteome</keyword>
<evidence type="ECO:0000259" key="2">
    <source>
        <dbReference type="Pfam" id="PF07331"/>
    </source>
</evidence>
<dbReference type="EMBL" id="FQXJ01000013">
    <property type="protein sequence ID" value="SHI25645.1"/>
    <property type="molecule type" value="Genomic_DNA"/>
</dbReference>
<keyword evidence="1" id="KW-1133">Transmembrane helix</keyword>
<dbReference type="Pfam" id="PF07331">
    <property type="entry name" value="TctB"/>
    <property type="match status" value="1"/>
</dbReference>
<keyword evidence="1" id="KW-0472">Membrane</keyword>
<gene>
    <name evidence="3" type="ORF">SAMN02746098_03454</name>
</gene>
<dbReference type="Proteomes" id="UP000183954">
    <property type="component" value="Unassembled WGS sequence"/>
</dbReference>
<proteinExistence type="predicted"/>
<accession>A0A1M5ZMP6</accession>
<name>A0A1M5ZMP6_9FIRM</name>
<feature type="transmembrane region" description="Helical" evidence="1">
    <location>
        <begin position="120"/>
        <end position="142"/>
    </location>
</feature>
<feature type="transmembrane region" description="Helical" evidence="1">
    <location>
        <begin position="35"/>
        <end position="52"/>
    </location>
</feature>
<sequence>MNNLAKQGLASAITLILAIVLYVDSFNLPPAAASLPRALAWIIIVLSMAMFAEAWYKERKKAKVNQETKEPIRIIRVLVFTSMIILYVALIKPLGYFLVTPLFLIVGMAYLKATRLWKAVLIALGFTLFCYFLFVMFLHLPIPMGLFS</sequence>